<dbReference type="PROSITE" id="PS50023">
    <property type="entry name" value="LIM_DOMAIN_2"/>
    <property type="match status" value="1"/>
</dbReference>
<evidence type="ECO:0000256" key="5">
    <source>
        <dbReference type="SAM" id="MobiDB-lite"/>
    </source>
</evidence>
<dbReference type="PANTHER" id="PTHR24206">
    <property type="entry name" value="OS06G0237300 PROTEIN"/>
    <property type="match status" value="1"/>
</dbReference>
<dbReference type="GO" id="GO:0046872">
    <property type="term" value="F:metal ion binding"/>
    <property type="evidence" value="ECO:0007669"/>
    <property type="project" value="UniProtKB-KW"/>
</dbReference>
<feature type="compositionally biased region" description="Low complexity" evidence="5">
    <location>
        <begin position="67"/>
        <end position="87"/>
    </location>
</feature>
<keyword evidence="8" id="KW-1185">Reference proteome</keyword>
<dbReference type="EMBL" id="QEAP01000236">
    <property type="protein sequence ID" value="TPX71993.1"/>
    <property type="molecule type" value="Genomic_DNA"/>
</dbReference>
<feature type="compositionally biased region" description="Basic and acidic residues" evidence="5">
    <location>
        <begin position="103"/>
        <end position="115"/>
    </location>
</feature>
<keyword evidence="2 4" id="KW-0862">Zinc</keyword>
<keyword evidence="1 4" id="KW-0479">Metal-binding</keyword>
<organism evidence="7 8">
    <name type="scientific">Chytriomyces confervae</name>
    <dbReference type="NCBI Taxonomy" id="246404"/>
    <lineage>
        <taxon>Eukaryota</taxon>
        <taxon>Fungi</taxon>
        <taxon>Fungi incertae sedis</taxon>
        <taxon>Chytridiomycota</taxon>
        <taxon>Chytridiomycota incertae sedis</taxon>
        <taxon>Chytridiomycetes</taxon>
        <taxon>Chytridiales</taxon>
        <taxon>Chytriomycetaceae</taxon>
        <taxon>Chytriomyces</taxon>
    </lineage>
</organism>
<evidence type="ECO:0000256" key="2">
    <source>
        <dbReference type="ARBA" id="ARBA00022833"/>
    </source>
</evidence>
<proteinExistence type="predicted"/>
<dbReference type="Gene3D" id="2.10.110.10">
    <property type="entry name" value="Cysteine Rich Protein"/>
    <property type="match status" value="1"/>
</dbReference>
<gene>
    <name evidence="7" type="ORF">CcCBS67573_g05997</name>
</gene>
<dbReference type="STRING" id="246404.A0A507F6V3"/>
<dbReference type="AlphaFoldDB" id="A0A507F6V3"/>
<evidence type="ECO:0000259" key="6">
    <source>
        <dbReference type="PROSITE" id="PS50023"/>
    </source>
</evidence>
<evidence type="ECO:0000256" key="3">
    <source>
        <dbReference type="ARBA" id="ARBA00023038"/>
    </source>
</evidence>
<evidence type="ECO:0000256" key="1">
    <source>
        <dbReference type="ARBA" id="ARBA00022723"/>
    </source>
</evidence>
<dbReference type="Proteomes" id="UP000320333">
    <property type="component" value="Unassembled WGS sequence"/>
</dbReference>
<dbReference type="OrthoDB" id="8062037at2759"/>
<name>A0A507F6V3_9FUNG</name>
<comment type="caution">
    <text evidence="7">The sequence shown here is derived from an EMBL/GenBank/DDBJ whole genome shotgun (WGS) entry which is preliminary data.</text>
</comment>
<accession>A0A507F6V3</accession>
<dbReference type="InterPro" id="IPR001781">
    <property type="entry name" value="Znf_LIM"/>
</dbReference>
<evidence type="ECO:0000313" key="7">
    <source>
        <dbReference type="EMBL" id="TPX71993.1"/>
    </source>
</evidence>
<dbReference type="Pfam" id="PF00412">
    <property type="entry name" value="LIM"/>
    <property type="match status" value="1"/>
</dbReference>
<dbReference type="SMART" id="SM00132">
    <property type="entry name" value="LIM"/>
    <property type="match status" value="1"/>
</dbReference>
<reference evidence="7 8" key="1">
    <citation type="journal article" date="2019" name="Sci. Rep.">
        <title>Comparative genomics of chytrid fungi reveal insights into the obligate biotrophic and pathogenic lifestyle of Synchytrium endobioticum.</title>
        <authorList>
            <person name="van de Vossenberg B.T.L.H."/>
            <person name="Warris S."/>
            <person name="Nguyen H.D.T."/>
            <person name="van Gent-Pelzer M.P.E."/>
            <person name="Joly D.L."/>
            <person name="van de Geest H.C."/>
            <person name="Bonants P.J.M."/>
            <person name="Smith D.S."/>
            <person name="Levesque C.A."/>
            <person name="van der Lee T.A.J."/>
        </authorList>
    </citation>
    <scope>NUCLEOTIDE SEQUENCE [LARGE SCALE GENOMIC DNA]</scope>
    <source>
        <strain evidence="7 8">CBS 675.73</strain>
    </source>
</reference>
<feature type="compositionally biased region" description="Polar residues" evidence="5">
    <location>
        <begin position="8"/>
        <end position="18"/>
    </location>
</feature>
<dbReference type="FunFam" id="2.10.110.10:FF:000002">
    <property type="entry name" value="LIM domain and actin-binding 1"/>
    <property type="match status" value="1"/>
</dbReference>
<evidence type="ECO:0000313" key="8">
    <source>
        <dbReference type="Proteomes" id="UP000320333"/>
    </source>
</evidence>
<protein>
    <recommendedName>
        <fullName evidence="6">LIM zinc-binding domain-containing protein</fullName>
    </recommendedName>
</protein>
<sequence>MRDLKPVTATNGLISSASLDAATTPGNAPRKQLSPSLLSKISAYEAKALPSPKPSTLQGPSPRRPSHTATTTTHTTTHQRPSHPTSTDQVTPEMLSRRSSTASHRESALRDKFEDSLPSAHASMESLGPKINEAIENLRDAVLVKNPMSPVYVPPSDLIRPAIMSAQTKCEKCNKTVYAMEELTYDDKVFHKSCLKCKHCSSTLKLGNVACLEGEFYCKPHFRQLFALKGNYSEGFGKTDPKKDWVAKQAS</sequence>
<dbReference type="PROSITE" id="PS00478">
    <property type="entry name" value="LIM_DOMAIN_1"/>
    <property type="match status" value="1"/>
</dbReference>
<evidence type="ECO:0000256" key="4">
    <source>
        <dbReference type="PROSITE-ProRule" id="PRU00125"/>
    </source>
</evidence>
<feature type="domain" description="LIM zinc-binding" evidence="6">
    <location>
        <begin position="168"/>
        <end position="228"/>
    </location>
</feature>
<feature type="region of interest" description="Disordered" evidence="5">
    <location>
        <begin position="1"/>
        <end position="117"/>
    </location>
</feature>
<dbReference type="SUPFAM" id="SSF57716">
    <property type="entry name" value="Glucocorticoid receptor-like (DNA-binding domain)"/>
    <property type="match status" value="2"/>
</dbReference>
<keyword evidence="3 4" id="KW-0440">LIM domain</keyword>